<organism evidence="1 2">
    <name type="scientific">Lojkania enalia</name>
    <dbReference type="NCBI Taxonomy" id="147567"/>
    <lineage>
        <taxon>Eukaryota</taxon>
        <taxon>Fungi</taxon>
        <taxon>Dikarya</taxon>
        <taxon>Ascomycota</taxon>
        <taxon>Pezizomycotina</taxon>
        <taxon>Dothideomycetes</taxon>
        <taxon>Pleosporomycetidae</taxon>
        <taxon>Pleosporales</taxon>
        <taxon>Pleosporales incertae sedis</taxon>
        <taxon>Lojkania</taxon>
    </lineage>
</organism>
<accession>A0A9P4JWP3</accession>
<comment type="caution">
    <text evidence="1">The sequence shown here is derived from an EMBL/GenBank/DDBJ whole genome shotgun (WGS) entry which is preliminary data.</text>
</comment>
<dbReference type="OrthoDB" id="3447202at2759"/>
<evidence type="ECO:0000313" key="2">
    <source>
        <dbReference type="Proteomes" id="UP000800093"/>
    </source>
</evidence>
<evidence type="ECO:0000313" key="1">
    <source>
        <dbReference type="EMBL" id="KAF2258337.1"/>
    </source>
</evidence>
<dbReference type="Proteomes" id="UP000800093">
    <property type="component" value="Unassembled WGS sequence"/>
</dbReference>
<protein>
    <submittedName>
        <fullName evidence="1">Uncharacterized protein</fullName>
    </submittedName>
</protein>
<dbReference type="EMBL" id="ML986768">
    <property type="protein sequence ID" value="KAF2258337.1"/>
    <property type="molecule type" value="Genomic_DNA"/>
</dbReference>
<reference evidence="2" key="1">
    <citation type="journal article" date="2020" name="Stud. Mycol.">
        <title>101 Dothideomycetes genomes: A test case for predicting lifestyles and emergence of pathogens.</title>
        <authorList>
            <person name="Haridas S."/>
            <person name="Albert R."/>
            <person name="Binder M."/>
            <person name="Bloem J."/>
            <person name="LaButti K."/>
            <person name="Salamov A."/>
            <person name="Andreopoulos B."/>
            <person name="Baker S."/>
            <person name="Barry K."/>
            <person name="Bills G."/>
            <person name="Bluhm B."/>
            <person name="Cannon C."/>
            <person name="Castanera R."/>
            <person name="Culley D."/>
            <person name="Daum C."/>
            <person name="Ezra D."/>
            <person name="Gonzalez J."/>
            <person name="Henrissat B."/>
            <person name="Kuo A."/>
            <person name="Liang C."/>
            <person name="Lipzen A."/>
            <person name="Lutzoni F."/>
            <person name="Magnuson J."/>
            <person name="Mondo S."/>
            <person name="Nolan M."/>
            <person name="Ohm R."/>
            <person name="Pangilinan J."/>
            <person name="Park H.-J."/>
            <person name="Ramirez L."/>
            <person name="Alfaro M."/>
            <person name="Sun H."/>
            <person name="Tritt A."/>
            <person name="Yoshinaga Y."/>
            <person name="Zwiers L.-H."/>
            <person name="Turgeon B."/>
            <person name="Goodwin S."/>
            <person name="Spatafora J."/>
            <person name="Crous P."/>
            <person name="Grigoriev I."/>
        </authorList>
    </citation>
    <scope>NUCLEOTIDE SEQUENCE [LARGE SCALE GENOMIC DNA]</scope>
    <source>
        <strain evidence="2">CBS 304.66</strain>
    </source>
</reference>
<sequence>MTSPITHGRKMEYATARTVERLRYSTLFLNVACCGNALIARTMLAGLKQRKTVTTTDLAAISLTPGIYIILEVTGDPAVGVRHGLFYCEHKKYIVMAACLAINLNS</sequence>
<name>A0A9P4JWP3_9PLEO</name>
<gene>
    <name evidence="1" type="ORF">CC78DRAFT_549207</name>
</gene>
<dbReference type="AlphaFoldDB" id="A0A9P4JWP3"/>
<keyword evidence="2" id="KW-1185">Reference proteome</keyword>
<proteinExistence type="predicted"/>